<dbReference type="InterPro" id="IPR000884">
    <property type="entry name" value="TSP1_rpt"/>
</dbReference>
<feature type="signal peptide" evidence="4">
    <location>
        <begin position="1"/>
        <end position="23"/>
    </location>
</feature>
<dbReference type="SUPFAM" id="SSF90188">
    <property type="entry name" value="Somatomedin B domain"/>
    <property type="match status" value="1"/>
</dbReference>
<dbReference type="InterPro" id="IPR001212">
    <property type="entry name" value="Somatomedin_B_dom"/>
</dbReference>
<dbReference type="Pfam" id="PF25031">
    <property type="entry name" value="SBSPON_C"/>
    <property type="match status" value="1"/>
</dbReference>
<dbReference type="AlphaFoldDB" id="V9L649"/>
<dbReference type="InterPro" id="IPR036383">
    <property type="entry name" value="TSP1_rpt_sf"/>
</dbReference>
<dbReference type="InterPro" id="IPR036024">
    <property type="entry name" value="Somatomedin_B-like_dom_sf"/>
</dbReference>
<evidence type="ECO:0000256" key="1">
    <source>
        <dbReference type="ARBA" id="ARBA00022729"/>
    </source>
</evidence>
<dbReference type="FunFam" id="2.20.100.10:FF:000019">
    <property type="entry name" value="Thrombospondin type 1 domain containing 7A"/>
    <property type="match status" value="1"/>
</dbReference>
<name>V9L649_CALMI</name>
<feature type="domain" description="SMB" evidence="5">
    <location>
        <begin position="31"/>
        <end position="82"/>
    </location>
</feature>
<dbReference type="KEGG" id="cmk:103190537"/>
<proteinExistence type="evidence at transcript level"/>
<dbReference type="InterPro" id="IPR044004">
    <property type="entry name" value="TSP1_spondin_dom"/>
</dbReference>
<protein>
    <submittedName>
        <fullName evidence="6">RPE-spondin-like protein</fullName>
    </submittedName>
</protein>
<evidence type="ECO:0000259" key="5">
    <source>
        <dbReference type="PROSITE" id="PS50958"/>
    </source>
</evidence>
<reference evidence="6" key="1">
    <citation type="journal article" date="2014" name="Nature">
        <title>Elephant shark genome provides unique insights into gnathostome evolution.</title>
        <authorList>
            <consortium name="International Elephant Shark Genome Sequencing Consortium"/>
            <person name="Venkatesh B."/>
            <person name="Lee A.P."/>
            <person name="Ravi V."/>
            <person name="Maurya A.K."/>
            <person name="Lian M.M."/>
            <person name="Swann J.B."/>
            <person name="Ohta Y."/>
            <person name="Flajnik M.F."/>
            <person name="Sutoh Y."/>
            <person name="Kasahara M."/>
            <person name="Hoon S."/>
            <person name="Gangu V."/>
            <person name="Roy S.W."/>
            <person name="Irimia M."/>
            <person name="Korzh V."/>
            <person name="Kondrychyn I."/>
            <person name="Lim Z.W."/>
            <person name="Tay B.H."/>
            <person name="Tohari S."/>
            <person name="Kong K.W."/>
            <person name="Ho S."/>
            <person name="Lorente-Galdos B."/>
            <person name="Quilez J."/>
            <person name="Marques-Bonet T."/>
            <person name="Raney B.J."/>
            <person name="Ingham P.W."/>
            <person name="Tay A."/>
            <person name="Hillier L.W."/>
            <person name="Minx P."/>
            <person name="Boehm T."/>
            <person name="Wilson R.K."/>
            <person name="Brenner S."/>
            <person name="Warren W.C."/>
        </authorList>
    </citation>
    <scope>NUCLEOTIDE SEQUENCE</scope>
    <source>
        <tissue evidence="6">Intestine</tissue>
    </source>
</reference>
<evidence type="ECO:0000256" key="3">
    <source>
        <dbReference type="ARBA" id="ARBA00023180"/>
    </source>
</evidence>
<evidence type="ECO:0000256" key="2">
    <source>
        <dbReference type="ARBA" id="ARBA00023157"/>
    </source>
</evidence>
<keyword evidence="3" id="KW-0325">Glycoprotein</keyword>
<dbReference type="InterPro" id="IPR056801">
    <property type="entry name" value="SBSPON_C"/>
</dbReference>
<dbReference type="PROSITE" id="PS00524">
    <property type="entry name" value="SMB_1"/>
    <property type="match status" value="1"/>
</dbReference>
<evidence type="ECO:0000313" key="6">
    <source>
        <dbReference type="EMBL" id="AFP07183.1"/>
    </source>
</evidence>
<accession>V9L649</accession>
<dbReference type="PROSITE" id="PS50958">
    <property type="entry name" value="SMB_2"/>
    <property type="match status" value="1"/>
</dbReference>
<dbReference type="SUPFAM" id="SSF82895">
    <property type="entry name" value="TSP-1 type 1 repeat"/>
    <property type="match status" value="1"/>
</dbReference>
<dbReference type="PROSITE" id="PS50092">
    <property type="entry name" value="TSP1"/>
    <property type="match status" value="1"/>
</dbReference>
<dbReference type="Gene3D" id="2.20.100.10">
    <property type="entry name" value="Thrombospondin type-1 (TSP1) repeat"/>
    <property type="match status" value="1"/>
</dbReference>
<dbReference type="PANTHER" id="PTHR20920:SF4">
    <property type="entry name" value="SMB DOMAIN-CONTAINING PROTEIN"/>
    <property type="match status" value="1"/>
</dbReference>
<keyword evidence="2" id="KW-1015">Disulfide bond</keyword>
<dbReference type="InterPro" id="IPR039942">
    <property type="entry name" value="SBSPO"/>
</dbReference>
<dbReference type="OrthoDB" id="98591at2759"/>
<keyword evidence="1 4" id="KW-0732">Signal</keyword>
<evidence type="ECO:0000256" key="4">
    <source>
        <dbReference type="SAM" id="SignalP"/>
    </source>
</evidence>
<dbReference type="GeneID" id="103190537"/>
<dbReference type="PANTHER" id="PTHR20920">
    <property type="entry name" value="RPE-SPONDIN"/>
    <property type="match status" value="1"/>
</dbReference>
<feature type="chain" id="PRO_5004778654" evidence="4">
    <location>
        <begin position="24"/>
        <end position="267"/>
    </location>
</feature>
<organism evidence="6">
    <name type="scientific">Callorhinchus milii</name>
    <name type="common">Ghost shark</name>
    <dbReference type="NCBI Taxonomy" id="7868"/>
    <lineage>
        <taxon>Eukaryota</taxon>
        <taxon>Metazoa</taxon>
        <taxon>Chordata</taxon>
        <taxon>Craniata</taxon>
        <taxon>Vertebrata</taxon>
        <taxon>Chondrichthyes</taxon>
        <taxon>Holocephali</taxon>
        <taxon>Chimaeriformes</taxon>
        <taxon>Callorhinchidae</taxon>
        <taxon>Callorhinchus</taxon>
    </lineage>
</organism>
<sequence>MDISGALLWLLLFLGLGLVLNEASVEGGCLDLATCCKGRNNQCNTTGWRPDRYHGTCYCDEACRHTLDCCQDYEQACPATPCKVTDWSSWSGCAEQCKRTYRARRRSVTQEAQNGGEACPPLEERAGCVDYLSTEGTACRQSLVPALITTGGYGKAQKKRDIFSDYKEPGYCVEFQIKSLTQNCLTQNRPHTWWMQYLREGFTICVECQLPALNSGIQRCSGDGIEAKRNQLLQWQAVGSPHCKGTWKWIRQIKSCSCPSVHSFVFI</sequence>
<dbReference type="EMBL" id="JW874666">
    <property type="protein sequence ID" value="AFP07183.1"/>
    <property type="molecule type" value="mRNA"/>
</dbReference>
<dbReference type="RefSeq" id="XP_007909558.2">
    <property type="nucleotide sequence ID" value="XM_007911367.2"/>
</dbReference>
<dbReference type="Pfam" id="PF19028">
    <property type="entry name" value="TSP1_spondin"/>
    <property type="match status" value="1"/>
</dbReference>